<proteinExistence type="predicted"/>
<keyword evidence="1" id="KW-0472">Membrane</keyword>
<organism evidence="2 3">
    <name type="scientific">Actinopolyspora righensis</name>
    <dbReference type="NCBI Taxonomy" id="995060"/>
    <lineage>
        <taxon>Bacteria</taxon>
        <taxon>Bacillati</taxon>
        <taxon>Actinomycetota</taxon>
        <taxon>Actinomycetes</taxon>
        <taxon>Actinopolysporales</taxon>
        <taxon>Actinopolysporaceae</taxon>
        <taxon>Actinopolyspora</taxon>
        <taxon>Actinopolyspora alba group</taxon>
    </lineage>
</organism>
<protein>
    <submittedName>
        <fullName evidence="2">Uncharacterized protein</fullName>
    </submittedName>
</protein>
<dbReference type="Proteomes" id="UP000199165">
    <property type="component" value="Unassembled WGS sequence"/>
</dbReference>
<feature type="transmembrane region" description="Helical" evidence="1">
    <location>
        <begin position="24"/>
        <end position="42"/>
    </location>
</feature>
<sequence length="61" mass="6498">MYSLRFCGAAVSSMGIASTSGNLGVLYGILSILSLLALLLAVRSVRLHRRPEATLLIGHEK</sequence>
<keyword evidence="3" id="KW-1185">Reference proteome</keyword>
<evidence type="ECO:0000313" key="2">
    <source>
        <dbReference type="EMBL" id="SFT75409.1"/>
    </source>
</evidence>
<keyword evidence="1" id="KW-0812">Transmembrane</keyword>
<evidence type="ECO:0000313" key="3">
    <source>
        <dbReference type="Proteomes" id="UP000199165"/>
    </source>
</evidence>
<gene>
    <name evidence="2" type="ORF">SAMN04487904_107156</name>
</gene>
<dbReference type="STRING" id="995060.SAMN04487904_107156"/>
<reference evidence="3" key="1">
    <citation type="submission" date="2016-10" db="EMBL/GenBank/DDBJ databases">
        <authorList>
            <person name="Varghese N."/>
            <person name="Submissions S."/>
        </authorList>
    </citation>
    <scope>NUCLEOTIDE SEQUENCE [LARGE SCALE GENOMIC DNA]</scope>
    <source>
        <strain evidence="3">DSM 45501</strain>
    </source>
</reference>
<dbReference type="EMBL" id="FPAT01000007">
    <property type="protein sequence ID" value="SFT75409.1"/>
    <property type="molecule type" value="Genomic_DNA"/>
</dbReference>
<dbReference type="AlphaFoldDB" id="A0A1I7AKA0"/>
<name>A0A1I7AKA0_9ACTN</name>
<keyword evidence="1" id="KW-1133">Transmembrane helix</keyword>
<evidence type="ECO:0000256" key="1">
    <source>
        <dbReference type="SAM" id="Phobius"/>
    </source>
</evidence>
<accession>A0A1I7AKA0</accession>
<dbReference type="RefSeq" id="WP_139235223.1">
    <property type="nucleotide sequence ID" value="NZ_FPAT01000007.1"/>
</dbReference>